<feature type="domain" description="Response regulatory" evidence="7">
    <location>
        <begin position="379"/>
        <end position="497"/>
    </location>
</feature>
<dbReference type="RefSeq" id="WP_408081828.1">
    <property type="nucleotide sequence ID" value="NZ_JBELQA010000005.1"/>
</dbReference>
<keyword evidence="8" id="KW-0547">Nucleotide-binding</keyword>
<dbReference type="SUPFAM" id="SSF52172">
    <property type="entry name" value="CheY-like"/>
    <property type="match status" value="1"/>
</dbReference>
<dbReference type="EC" id="2.7.13.3" evidence="2"/>
<dbReference type="CDD" id="cd00082">
    <property type="entry name" value="HisKA"/>
    <property type="match status" value="1"/>
</dbReference>
<evidence type="ECO:0000256" key="1">
    <source>
        <dbReference type="ARBA" id="ARBA00000085"/>
    </source>
</evidence>
<dbReference type="Gene3D" id="3.40.50.2300">
    <property type="match status" value="1"/>
</dbReference>
<evidence type="ECO:0000256" key="3">
    <source>
        <dbReference type="ARBA" id="ARBA00022553"/>
    </source>
</evidence>
<dbReference type="SUPFAM" id="SSF47384">
    <property type="entry name" value="Homodimeric domain of signal transducing histidine kinase"/>
    <property type="match status" value="1"/>
</dbReference>
<protein>
    <recommendedName>
        <fullName evidence="2">histidine kinase</fullName>
        <ecNumber evidence="2">2.7.13.3</ecNumber>
    </recommendedName>
</protein>
<dbReference type="EMBL" id="JBELQA010000005">
    <property type="protein sequence ID" value="MFL9831357.1"/>
    <property type="molecule type" value="Genomic_DNA"/>
</dbReference>
<dbReference type="PRINTS" id="PR00344">
    <property type="entry name" value="BCTRLSENSOR"/>
</dbReference>
<comment type="catalytic activity">
    <reaction evidence="1">
        <text>ATP + protein L-histidine = ADP + protein N-phospho-L-histidine.</text>
        <dbReference type="EC" id="2.7.13.3"/>
    </reaction>
</comment>
<evidence type="ECO:0000256" key="4">
    <source>
        <dbReference type="ARBA" id="ARBA00023012"/>
    </source>
</evidence>
<dbReference type="Pfam" id="PF00512">
    <property type="entry name" value="HisKA"/>
    <property type="match status" value="1"/>
</dbReference>
<dbReference type="SMART" id="SM00448">
    <property type="entry name" value="REC"/>
    <property type="match status" value="1"/>
</dbReference>
<organism evidence="8 9">
    <name type="scientific">Flavobacterium plantiphilum</name>
    <dbReference type="NCBI Taxonomy" id="3163297"/>
    <lineage>
        <taxon>Bacteria</taxon>
        <taxon>Pseudomonadati</taxon>
        <taxon>Bacteroidota</taxon>
        <taxon>Flavobacteriia</taxon>
        <taxon>Flavobacteriales</taxon>
        <taxon>Flavobacteriaceae</taxon>
        <taxon>Flavobacterium</taxon>
    </lineage>
</organism>
<evidence type="ECO:0000259" key="6">
    <source>
        <dbReference type="PROSITE" id="PS50109"/>
    </source>
</evidence>
<comment type="caution">
    <text evidence="8">The sequence shown here is derived from an EMBL/GenBank/DDBJ whole genome shotgun (WGS) entry which is preliminary data.</text>
</comment>
<dbReference type="GO" id="GO:0005524">
    <property type="term" value="F:ATP binding"/>
    <property type="evidence" value="ECO:0007669"/>
    <property type="project" value="UniProtKB-KW"/>
</dbReference>
<evidence type="ECO:0000313" key="8">
    <source>
        <dbReference type="EMBL" id="MFL9831357.1"/>
    </source>
</evidence>
<dbReference type="Proteomes" id="UP001629260">
    <property type="component" value="Unassembled WGS sequence"/>
</dbReference>
<dbReference type="InterPro" id="IPR011006">
    <property type="entry name" value="CheY-like_superfamily"/>
</dbReference>
<dbReference type="Pfam" id="PF02518">
    <property type="entry name" value="HATPase_c"/>
    <property type="match status" value="1"/>
</dbReference>
<keyword evidence="9" id="KW-1185">Reference proteome</keyword>
<gene>
    <name evidence="8" type="ORF">ABS764_10910</name>
</gene>
<dbReference type="InterPro" id="IPR004358">
    <property type="entry name" value="Sig_transdc_His_kin-like_C"/>
</dbReference>
<evidence type="ECO:0000256" key="2">
    <source>
        <dbReference type="ARBA" id="ARBA00012438"/>
    </source>
</evidence>
<keyword evidence="3 5" id="KW-0597">Phosphoprotein</keyword>
<dbReference type="SMART" id="SM00388">
    <property type="entry name" value="HisKA"/>
    <property type="match status" value="1"/>
</dbReference>
<feature type="domain" description="Histidine kinase" evidence="6">
    <location>
        <begin position="129"/>
        <end position="351"/>
    </location>
</feature>
<dbReference type="Gene3D" id="3.30.565.10">
    <property type="entry name" value="Histidine kinase-like ATPase, C-terminal domain"/>
    <property type="match status" value="1"/>
</dbReference>
<reference evidence="8 9" key="1">
    <citation type="submission" date="2024-06" db="EMBL/GenBank/DDBJ databases">
        <authorList>
            <person name="Kaempfer P."/>
            <person name="Viver T."/>
        </authorList>
    </citation>
    <scope>NUCLEOTIDE SEQUENCE [LARGE SCALE GENOMIC DNA]</scope>
    <source>
        <strain evidence="8 9">ST-87</strain>
    </source>
</reference>
<keyword evidence="4" id="KW-0902">Two-component regulatory system</keyword>
<dbReference type="InterPro" id="IPR005467">
    <property type="entry name" value="His_kinase_dom"/>
</dbReference>
<dbReference type="InterPro" id="IPR036890">
    <property type="entry name" value="HATPase_C_sf"/>
</dbReference>
<dbReference type="Gene3D" id="1.10.287.130">
    <property type="match status" value="1"/>
</dbReference>
<feature type="modified residue" description="4-aspartylphosphate" evidence="5">
    <location>
        <position position="428"/>
    </location>
</feature>
<name>A0ABW8XUW6_9FLAO</name>
<dbReference type="InterPro" id="IPR003661">
    <property type="entry name" value="HisK_dim/P_dom"/>
</dbReference>
<dbReference type="Pfam" id="PF00072">
    <property type="entry name" value="Response_reg"/>
    <property type="match status" value="1"/>
</dbReference>
<dbReference type="PANTHER" id="PTHR45339:SF1">
    <property type="entry name" value="HYBRID SIGNAL TRANSDUCTION HISTIDINE KINASE J"/>
    <property type="match status" value="1"/>
</dbReference>
<dbReference type="PANTHER" id="PTHR45339">
    <property type="entry name" value="HYBRID SIGNAL TRANSDUCTION HISTIDINE KINASE J"/>
    <property type="match status" value="1"/>
</dbReference>
<dbReference type="SUPFAM" id="SSF55874">
    <property type="entry name" value="ATPase domain of HSP90 chaperone/DNA topoisomerase II/histidine kinase"/>
    <property type="match status" value="1"/>
</dbReference>
<dbReference type="PROSITE" id="PS50109">
    <property type="entry name" value="HIS_KIN"/>
    <property type="match status" value="1"/>
</dbReference>
<dbReference type="PROSITE" id="PS50110">
    <property type="entry name" value="RESPONSE_REGULATORY"/>
    <property type="match status" value="1"/>
</dbReference>
<dbReference type="InterPro" id="IPR001789">
    <property type="entry name" value="Sig_transdc_resp-reg_receiver"/>
</dbReference>
<sequence length="501" mass="56415">MSKLEKILALVRSINEDEFQEQLTHGDTLDDVYEELVFLSEKMTSKKNRTEGIIEQMSNCYAGDFFNYLPVSDANDELDVFCMGFNTYVEELKDVMVSKKLLESINEKLVKEKDRSEQLASARDQFLSNMSHEIRTPLNGILGFTNLLLNNPSLNPEQKQQLDFIKMSGDILLVIINDILDLAKIESGKIILTNKPFSLSQLTRLIYDSFAIKAQEKNIDFQILTNSNVPAILIGDSVRISQILFNLISNSVKFTPERGKIRLKIRLIEEDESYLIKIIVKDTGIGIPSDQLQGIFNPYIQVSNSVAGIENGTGLGLAIVKKIIDMMNGDIQVKSKLNVGTKFTVLLPFPKGAYYFEASEELIKNEKKPVQGNRKRKIKILLAEDNHVNQMLTQKVLSQFNMDCVIVANGKLAIEALMKEDFDLILMDLMMPVMNGYEAASAIRDLKNHTKKNTPIIALSAVVTGLVDEACKAVGINRYVSKPFNAEELHQIIIELLEKKN</sequence>
<evidence type="ECO:0000259" key="7">
    <source>
        <dbReference type="PROSITE" id="PS50110"/>
    </source>
</evidence>
<evidence type="ECO:0000256" key="5">
    <source>
        <dbReference type="PROSITE-ProRule" id="PRU00169"/>
    </source>
</evidence>
<keyword evidence="8" id="KW-0067">ATP-binding</keyword>
<dbReference type="InterPro" id="IPR003594">
    <property type="entry name" value="HATPase_dom"/>
</dbReference>
<dbReference type="CDD" id="cd17546">
    <property type="entry name" value="REC_hyHK_CKI1_RcsC-like"/>
    <property type="match status" value="1"/>
</dbReference>
<accession>A0ABW8XUW6</accession>
<evidence type="ECO:0000313" key="9">
    <source>
        <dbReference type="Proteomes" id="UP001629260"/>
    </source>
</evidence>
<dbReference type="InterPro" id="IPR036097">
    <property type="entry name" value="HisK_dim/P_sf"/>
</dbReference>
<dbReference type="CDD" id="cd16922">
    <property type="entry name" value="HATPase_EvgS-ArcB-TorS-like"/>
    <property type="match status" value="1"/>
</dbReference>
<proteinExistence type="predicted"/>
<dbReference type="SMART" id="SM00387">
    <property type="entry name" value="HATPase_c"/>
    <property type="match status" value="1"/>
</dbReference>